<name>A0ABW7Z2S8_9ACTN</name>
<evidence type="ECO:0000256" key="2">
    <source>
        <dbReference type="ARBA" id="ARBA00023295"/>
    </source>
</evidence>
<comment type="caution">
    <text evidence="5">The sequence shown here is derived from an EMBL/GenBank/DDBJ whole genome shotgun (WGS) entry which is preliminary data.</text>
</comment>
<dbReference type="RefSeq" id="WP_397087795.1">
    <property type="nucleotide sequence ID" value="NZ_JBITGY010000010.1"/>
</dbReference>
<organism evidence="5 6">
    <name type="scientific">Nonomuraea typhae</name>
    <dbReference type="NCBI Taxonomy" id="2603600"/>
    <lineage>
        <taxon>Bacteria</taxon>
        <taxon>Bacillati</taxon>
        <taxon>Actinomycetota</taxon>
        <taxon>Actinomycetes</taxon>
        <taxon>Streptosporangiales</taxon>
        <taxon>Streptosporangiaceae</taxon>
        <taxon>Nonomuraea</taxon>
    </lineage>
</organism>
<feature type="domain" description="Glycoside hydrolase family 5" evidence="4">
    <location>
        <begin position="24"/>
        <end position="259"/>
    </location>
</feature>
<evidence type="ECO:0000313" key="5">
    <source>
        <dbReference type="EMBL" id="MFI6502480.1"/>
    </source>
</evidence>
<keyword evidence="2 3" id="KW-0326">Glycosidase</keyword>
<dbReference type="InterPro" id="IPR001547">
    <property type="entry name" value="Glyco_hydro_5"/>
</dbReference>
<evidence type="ECO:0000256" key="3">
    <source>
        <dbReference type="RuleBase" id="RU361153"/>
    </source>
</evidence>
<keyword evidence="1 3" id="KW-0378">Hydrolase</keyword>
<gene>
    <name evidence="5" type="ORF">ACIBG2_34240</name>
</gene>
<comment type="similarity">
    <text evidence="3">Belongs to the glycosyl hydrolase 5 (cellulase A) family.</text>
</comment>
<evidence type="ECO:0000313" key="6">
    <source>
        <dbReference type="Proteomes" id="UP001612741"/>
    </source>
</evidence>
<reference evidence="5 6" key="1">
    <citation type="submission" date="2024-10" db="EMBL/GenBank/DDBJ databases">
        <title>The Natural Products Discovery Center: Release of the First 8490 Sequenced Strains for Exploring Actinobacteria Biosynthetic Diversity.</title>
        <authorList>
            <person name="Kalkreuter E."/>
            <person name="Kautsar S.A."/>
            <person name="Yang D."/>
            <person name="Bader C.D."/>
            <person name="Teijaro C.N."/>
            <person name="Fluegel L."/>
            <person name="Davis C.M."/>
            <person name="Simpson J.R."/>
            <person name="Lauterbach L."/>
            <person name="Steele A.D."/>
            <person name="Gui C."/>
            <person name="Meng S."/>
            <person name="Li G."/>
            <person name="Viehrig K."/>
            <person name="Ye F."/>
            <person name="Su P."/>
            <person name="Kiefer A.F."/>
            <person name="Nichols A."/>
            <person name="Cepeda A.J."/>
            <person name="Yan W."/>
            <person name="Fan B."/>
            <person name="Jiang Y."/>
            <person name="Adhikari A."/>
            <person name="Zheng C.-J."/>
            <person name="Schuster L."/>
            <person name="Cowan T.M."/>
            <person name="Smanski M.J."/>
            <person name="Chevrette M.G."/>
            <person name="De Carvalho L.P.S."/>
            <person name="Shen B."/>
        </authorList>
    </citation>
    <scope>NUCLEOTIDE SEQUENCE [LARGE SCALE GENOMIC DNA]</scope>
    <source>
        <strain evidence="5 6">NPDC050545</strain>
    </source>
</reference>
<proteinExistence type="inferred from homology"/>
<dbReference type="EMBL" id="JBITGY010000010">
    <property type="protein sequence ID" value="MFI6502480.1"/>
    <property type="molecule type" value="Genomic_DNA"/>
</dbReference>
<dbReference type="SUPFAM" id="SSF51445">
    <property type="entry name" value="(Trans)glycosidases"/>
    <property type="match status" value="1"/>
</dbReference>
<dbReference type="Gene3D" id="3.20.20.80">
    <property type="entry name" value="Glycosidases"/>
    <property type="match status" value="1"/>
</dbReference>
<keyword evidence="6" id="KW-1185">Reference proteome</keyword>
<evidence type="ECO:0000259" key="4">
    <source>
        <dbReference type="Pfam" id="PF00150"/>
    </source>
</evidence>
<protein>
    <submittedName>
        <fullName evidence="5">Cellulase family glycosylhydrolase</fullName>
    </submittedName>
</protein>
<evidence type="ECO:0000256" key="1">
    <source>
        <dbReference type="ARBA" id="ARBA00022801"/>
    </source>
</evidence>
<sequence length="391" mass="43096">MNFGANYTPARGWFHHWLDLDLAEVRKDFEQIAGLGLDHVRIFPLWPLLQPHRGLIRRSAIDDVRRVVDAAAEAGLNVQVDLLQGHLSSFDFYPAWLQTWHRRNIFTDPDTVEAQAELVRTMAAALADKPNLLGLTLGNELNNLVAHNPVTAPEVDAWLDKLLAACHEGDPGHPHVHSAYDAVWYNDEHPFTPHASTTKGAMTTVHPWVFSGDCASRYGPLAPETTHLAEYVVELAKAWAVDPGRAVWVQEVGAPEPHIPAEHAAEFATRTLRNVMSCTQVWGVTWWCSHDVSRELLDFPELEYTLGLLTNDGTEKPLAAAYRAAATQHHPPSVRPQALVFDGTRSSSAPGGAFFEAWMARAAAGERVAIALADRADDSGYLASRGILELS</sequence>
<accession>A0ABW7Z2S8</accession>
<dbReference type="Proteomes" id="UP001612741">
    <property type="component" value="Unassembled WGS sequence"/>
</dbReference>
<dbReference type="Pfam" id="PF00150">
    <property type="entry name" value="Cellulase"/>
    <property type="match status" value="1"/>
</dbReference>
<dbReference type="InterPro" id="IPR017853">
    <property type="entry name" value="GH"/>
</dbReference>